<dbReference type="Proteomes" id="UP000245783">
    <property type="component" value="Unassembled WGS sequence"/>
</dbReference>
<evidence type="ECO:0000256" key="1">
    <source>
        <dbReference type="ARBA" id="ARBA00004115"/>
    </source>
</evidence>
<keyword evidence="5" id="KW-0109">Calcium transport</keyword>
<feature type="region of interest" description="Disordered" evidence="14">
    <location>
        <begin position="278"/>
        <end position="324"/>
    </location>
</feature>
<comment type="subcellular location">
    <subcellularLocation>
        <location evidence="1">Endoplasmic reticulum membrane</location>
        <topology evidence="1">Single-pass type I membrane protein</topology>
    </subcellularLocation>
</comment>
<keyword evidence="4" id="KW-0813">Transport</keyword>
<feature type="compositionally biased region" description="Gly residues" evidence="14">
    <location>
        <begin position="181"/>
        <end position="207"/>
    </location>
</feature>
<dbReference type="InParanoid" id="A0A316W1P3"/>
<dbReference type="EMBL" id="KZ819366">
    <property type="protein sequence ID" value="PWN43786.1"/>
    <property type="molecule type" value="Genomic_DNA"/>
</dbReference>
<evidence type="ECO:0000256" key="6">
    <source>
        <dbReference type="ARBA" id="ARBA00022692"/>
    </source>
</evidence>
<evidence type="ECO:0000256" key="11">
    <source>
        <dbReference type="ARBA" id="ARBA00023065"/>
    </source>
</evidence>
<evidence type="ECO:0000256" key="2">
    <source>
        <dbReference type="ARBA" id="ARBA00006833"/>
    </source>
</evidence>
<dbReference type="GO" id="GO:2001256">
    <property type="term" value="P:regulation of store-operated calcium entry"/>
    <property type="evidence" value="ECO:0007669"/>
    <property type="project" value="InterPro"/>
</dbReference>
<evidence type="ECO:0000256" key="8">
    <source>
        <dbReference type="ARBA" id="ARBA00022824"/>
    </source>
</evidence>
<dbReference type="RefSeq" id="XP_025370946.1">
    <property type="nucleotide sequence ID" value="XM_025513483.1"/>
</dbReference>
<evidence type="ECO:0000256" key="9">
    <source>
        <dbReference type="ARBA" id="ARBA00022837"/>
    </source>
</evidence>
<organism evidence="16 17">
    <name type="scientific">Ceraceosorus guamensis</name>
    <dbReference type="NCBI Taxonomy" id="1522189"/>
    <lineage>
        <taxon>Eukaryota</taxon>
        <taxon>Fungi</taxon>
        <taxon>Dikarya</taxon>
        <taxon>Basidiomycota</taxon>
        <taxon>Ustilaginomycotina</taxon>
        <taxon>Exobasidiomycetes</taxon>
        <taxon>Ceraceosorales</taxon>
        <taxon>Ceraceosoraceae</taxon>
        <taxon>Ceraceosorus</taxon>
    </lineage>
</organism>
<protein>
    <recommendedName>
        <fullName evidence="3">Store-operated calcium entry-associated regulatory factor</fullName>
    </recommendedName>
    <alternativeName>
        <fullName evidence="13">Transmembrane protein 66</fullName>
    </alternativeName>
</protein>
<feature type="chain" id="PRO_5016432749" description="Store-operated calcium entry-associated regulatory factor" evidence="15">
    <location>
        <begin position="26"/>
        <end position="324"/>
    </location>
</feature>
<keyword evidence="11" id="KW-0406">Ion transport</keyword>
<dbReference type="InterPro" id="IPR009567">
    <property type="entry name" value="SARAF"/>
</dbReference>
<keyword evidence="10" id="KW-1133">Transmembrane helix</keyword>
<keyword evidence="12" id="KW-0472">Membrane</keyword>
<keyword evidence="6" id="KW-0812">Transmembrane</keyword>
<feature type="signal peptide" evidence="15">
    <location>
        <begin position="1"/>
        <end position="25"/>
    </location>
</feature>
<evidence type="ECO:0000256" key="14">
    <source>
        <dbReference type="SAM" id="MobiDB-lite"/>
    </source>
</evidence>
<feature type="compositionally biased region" description="Polar residues" evidence="14">
    <location>
        <begin position="298"/>
        <end position="316"/>
    </location>
</feature>
<sequence length="324" mass="34490">MRLAHVLAALSLCLLALSPSNMIIAAVSSNPERIRMESIRRLTLYADALTKGRRSKPIPQLKCQGEACDWARPDVVFCKSIGGGDWKCEADLPTSVRLGRVEVSCEGWEHSEDPFVLKDSCALTYRLLPAYSAGSKHHTTSHGQDKPSLLDTLFPYLFWGVVIYIVLRFVQSLMQPTAGAGGPRRLGWLGGGGPGFGGGPGGGGGGDAPPPYKPDPSATSSAGGGAQNGAAWRPGFWTGLGLGGVANAAWNAFNAPPRPTATFEGRYADPRNAWDEDRFATGFGAGFGRREDGRRRGNSSTRDQRASGSSERYTSTGFGGTRNR</sequence>
<dbReference type="GeneID" id="37035353"/>
<keyword evidence="17" id="KW-1185">Reference proteome</keyword>
<reference evidence="16 17" key="1">
    <citation type="journal article" date="2018" name="Mol. Biol. Evol.">
        <title>Broad Genomic Sampling Reveals a Smut Pathogenic Ancestry of the Fungal Clade Ustilaginomycotina.</title>
        <authorList>
            <person name="Kijpornyongpan T."/>
            <person name="Mondo S.J."/>
            <person name="Barry K."/>
            <person name="Sandor L."/>
            <person name="Lee J."/>
            <person name="Lipzen A."/>
            <person name="Pangilinan J."/>
            <person name="LaButti K."/>
            <person name="Hainaut M."/>
            <person name="Henrissat B."/>
            <person name="Grigoriev I.V."/>
            <person name="Spatafora J.W."/>
            <person name="Aime M.C."/>
        </authorList>
    </citation>
    <scope>NUCLEOTIDE SEQUENCE [LARGE SCALE GENOMIC DNA]</scope>
    <source>
        <strain evidence="16 17">MCA 4658</strain>
    </source>
</reference>
<dbReference type="STRING" id="1522189.A0A316W1P3"/>
<keyword evidence="7 15" id="KW-0732">Signal</keyword>
<comment type="similarity">
    <text evidence="2">Belongs to the SARAF family.</text>
</comment>
<evidence type="ECO:0000256" key="4">
    <source>
        <dbReference type="ARBA" id="ARBA00022448"/>
    </source>
</evidence>
<dbReference type="Pfam" id="PF06682">
    <property type="entry name" value="SARAF"/>
    <property type="match status" value="1"/>
</dbReference>
<evidence type="ECO:0000313" key="17">
    <source>
        <dbReference type="Proteomes" id="UP000245783"/>
    </source>
</evidence>
<keyword evidence="8" id="KW-0256">Endoplasmic reticulum</keyword>
<evidence type="ECO:0000256" key="12">
    <source>
        <dbReference type="ARBA" id="ARBA00023136"/>
    </source>
</evidence>
<feature type="region of interest" description="Disordered" evidence="14">
    <location>
        <begin position="181"/>
        <end position="230"/>
    </location>
</feature>
<dbReference type="GO" id="GO:0005789">
    <property type="term" value="C:endoplasmic reticulum membrane"/>
    <property type="evidence" value="ECO:0007669"/>
    <property type="project" value="UniProtKB-SubCell"/>
</dbReference>
<evidence type="ECO:0000256" key="5">
    <source>
        <dbReference type="ARBA" id="ARBA00022568"/>
    </source>
</evidence>
<keyword evidence="9" id="KW-0106">Calcium</keyword>
<name>A0A316W1P3_9BASI</name>
<dbReference type="AlphaFoldDB" id="A0A316W1P3"/>
<dbReference type="OrthoDB" id="20303at2759"/>
<proteinExistence type="inferred from homology"/>
<evidence type="ECO:0000256" key="3">
    <source>
        <dbReference type="ARBA" id="ARBA00016584"/>
    </source>
</evidence>
<evidence type="ECO:0000313" key="16">
    <source>
        <dbReference type="EMBL" id="PWN43786.1"/>
    </source>
</evidence>
<evidence type="ECO:0000256" key="10">
    <source>
        <dbReference type="ARBA" id="ARBA00022989"/>
    </source>
</evidence>
<evidence type="ECO:0000256" key="7">
    <source>
        <dbReference type="ARBA" id="ARBA00022729"/>
    </source>
</evidence>
<evidence type="ECO:0000256" key="15">
    <source>
        <dbReference type="SAM" id="SignalP"/>
    </source>
</evidence>
<dbReference type="PANTHER" id="PTHR15929:SF0">
    <property type="entry name" value="STORE-OPERATED CALCIUM ENTRY-ASSOCIATED REGULATORY FACTOR"/>
    <property type="match status" value="1"/>
</dbReference>
<dbReference type="GO" id="GO:0006816">
    <property type="term" value="P:calcium ion transport"/>
    <property type="evidence" value="ECO:0007669"/>
    <property type="project" value="UniProtKB-KW"/>
</dbReference>
<evidence type="ECO:0000256" key="13">
    <source>
        <dbReference type="ARBA" id="ARBA00031116"/>
    </source>
</evidence>
<dbReference type="PANTHER" id="PTHR15929">
    <property type="entry name" value="STORE-OPERATED CALCIUM ENTRY-ASSOCIATED REGULATORY FACTOR"/>
    <property type="match status" value="1"/>
</dbReference>
<accession>A0A316W1P3</accession>
<gene>
    <name evidence="16" type="ORF">IE81DRAFT_321950</name>
</gene>